<dbReference type="EMBL" id="CM055110">
    <property type="protein sequence ID" value="KAJ7520663.1"/>
    <property type="molecule type" value="Genomic_DNA"/>
</dbReference>
<evidence type="ECO:0000313" key="1">
    <source>
        <dbReference type="EMBL" id="KAJ7520663.1"/>
    </source>
</evidence>
<gene>
    <name evidence="1" type="ORF">O6H91_19G016300</name>
</gene>
<protein>
    <submittedName>
        <fullName evidence="1">Uncharacterized protein</fullName>
    </submittedName>
</protein>
<sequence length="319" mass="35844">MDDIDAGPLLACLLCTQNCYRTHGEGQPPGPSVPAFCKIMTEIIVTKDINNSVLELPAAFVKQYRDELHKSVTLEGPSGQIWPVDVCRSKCSMSFKKGWHSFSIDHDLREGDIAVFKLITRAHFIVQVFDKDGCEKDLYSVRNSVALAMQNEEDAVGSSCMSQTSFHKDISLDSYKEETVFGTRQRHNFSSGGSNTCPIETSISCVRLVSDAMVAAKSYCTNYPATIILMKYSHVTHGFSLNLGKDFAKKWLPEDDTDVFLVNSAGNKWKVRWISRLAAFSAGWRRFSLDHGLQQNDVCLLELTSRTPFFFMVHMFRHG</sequence>
<organism evidence="1 2">
    <name type="scientific">Diphasiastrum complanatum</name>
    <name type="common">Issler's clubmoss</name>
    <name type="synonym">Lycopodium complanatum</name>
    <dbReference type="NCBI Taxonomy" id="34168"/>
    <lineage>
        <taxon>Eukaryota</taxon>
        <taxon>Viridiplantae</taxon>
        <taxon>Streptophyta</taxon>
        <taxon>Embryophyta</taxon>
        <taxon>Tracheophyta</taxon>
        <taxon>Lycopodiopsida</taxon>
        <taxon>Lycopodiales</taxon>
        <taxon>Lycopodiaceae</taxon>
        <taxon>Lycopodioideae</taxon>
        <taxon>Diphasiastrum</taxon>
    </lineage>
</organism>
<keyword evidence="2" id="KW-1185">Reference proteome</keyword>
<name>A0ACC2AT04_DIPCM</name>
<dbReference type="Proteomes" id="UP001162992">
    <property type="component" value="Chromosome 19"/>
</dbReference>
<reference evidence="2" key="1">
    <citation type="journal article" date="2024" name="Proc. Natl. Acad. Sci. U.S.A.">
        <title>Extraordinary preservation of gene collinearity over three hundred million years revealed in homosporous lycophytes.</title>
        <authorList>
            <person name="Li C."/>
            <person name="Wickell D."/>
            <person name="Kuo L.Y."/>
            <person name="Chen X."/>
            <person name="Nie B."/>
            <person name="Liao X."/>
            <person name="Peng D."/>
            <person name="Ji J."/>
            <person name="Jenkins J."/>
            <person name="Williams M."/>
            <person name="Shu S."/>
            <person name="Plott C."/>
            <person name="Barry K."/>
            <person name="Rajasekar S."/>
            <person name="Grimwood J."/>
            <person name="Han X."/>
            <person name="Sun S."/>
            <person name="Hou Z."/>
            <person name="He W."/>
            <person name="Dai G."/>
            <person name="Sun C."/>
            <person name="Schmutz J."/>
            <person name="Leebens-Mack J.H."/>
            <person name="Li F.W."/>
            <person name="Wang L."/>
        </authorList>
    </citation>
    <scope>NUCLEOTIDE SEQUENCE [LARGE SCALE GENOMIC DNA]</scope>
    <source>
        <strain evidence="2">cv. PW_Plant_1</strain>
    </source>
</reference>
<evidence type="ECO:0000313" key="2">
    <source>
        <dbReference type="Proteomes" id="UP001162992"/>
    </source>
</evidence>
<comment type="caution">
    <text evidence="1">The sequence shown here is derived from an EMBL/GenBank/DDBJ whole genome shotgun (WGS) entry which is preliminary data.</text>
</comment>
<accession>A0ACC2AT04</accession>
<proteinExistence type="predicted"/>